<proteinExistence type="predicted"/>
<keyword evidence="3 7" id="KW-0808">Transferase</keyword>
<keyword evidence="8" id="KW-1185">Reference proteome</keyword>
<dbReference type="InterPro" id="IPR036890">
    <property type="entry name" value="HATPase_C_sf"/>
</dbReference>
<gene>
    <name evidence="7" type="ORF">J2S17_000868</name>
</gene>
<evidence type="ECO:0000256" key="1">
    <source>
        <dbReference type="ARBA" id="ARBA00000085"/>
    </source>
</evidence>
<dbReference type="InterPro" id="IPR003594">
    <property type="entry name" value="HATPase_dom"/>
</dbReference>
<evidence type="ECO:0000259" key="6">
    <source>
        <dbReference type="SMART" id="SM00065"/>
    </source>
</evidence>
<dbReference type="Gene3D" id="3.30.565.10">
    <property type="entry name" value="Histidine kinase-like ATPase, C-terminal domain"/>
    <property type="match status" value="1"/>
</dbReference>
<dbReference type="Pfam" id="PF13185">
    <property type="entry name" value="GAF_2"/>
    <property type="match status" value="1"/>
</dbReference>
<dbReference type="SUPFAM" id="SSF55874">
    <property type="entry name" value="ATPase domain of HSP90 chaperone/DNA topoisomerase II/histidine kinase"/>
    <property type="match status" value="1"/>
</dbReference>
<dbReference type="Pfam" id="PF02518">
    <property type="entry name" value="HATPase_c"/>
    <property type="match status" value="1"/>
</dbReference>
<reference evidence="7 8" key="1">
    <citation type="submission" date="2023-07" db="EMBL/GenBank/DDBJ databases">
        <title>Genomic Encyclopedia of Type Strains, Phase IV (KMG-IV): sequencing the most valuable type-strain genomes for metagenomic binning, comparative biology and taxonomic classification.</title>
        <authorList>
            <person name="Goeker M."/>
        </authorList>
    </citation>
    <scope>NUCLEOTIDE SEQUENCE [LARGE SCALE GENOMIC DNA]</scope>
    <source>
        <strain evidence="7 8">DSM 23494</strain>
    </source>
</reference>
<dbReference type="Pfam" id="PF07730">
    <property type="entry name" value="HisKA_3"/>
    <property type="match status" value="1"/>
</dbReference>
<name>A0ABU0ADN1_9BACI</name>
<feature type="domain" description="GAF" evidence="6">
    <location>
        <begin position="24"/>
        <end position="174"/>
    </location>
</feature>
<dbReference type="GO" id="GO:0004673">
    <property type="term" value="F:protein histidine kinase activity"/>
    <property type="evidence" value="ECO:0007669"/>
    <property type="project" value="UniProtKB-EC"/>
</dbReference>
<evidence type="ECO:0000256" key="4">
    <source>
        <dbReference type="ARBA" id="ARBA00022777"/>
    </source>
</evidence>
<evidence type="ECO:0000256" key="2">
    <source>
        <dbReference type="ARBA" id="ARBA00012438"/>
    </source>
</evidence>
<evidence type="ECO:0000256" key="5">
    <source>
        <dbReference type="ARBA" id="ARBA00023012"/>
    </source>
</evidence>
<dbReference type="InterPro" id="IPR029016">
    <property type="entry name" value="GAF-like_dom_sf"/>
</dbReference>
<accession>A0ABU0ADN1</accession>
<dbReference type="EMBL" id="JAUSUB010000002">
    <property type="protein sequence ID" value="MDQ0268999.1"/>
    <property type="molecule type" value="Genomic_DNA"/>
</dbReference>
<dbReference type="Gene3D" id="3.30.450.40">
    <property type="match status" value="1"/>
</dbReference>
<dbReference type="InterPro" id="IPR011712">
    <property type="entry name" value="Sig_transdc_His_kin_sub3_dim/P"/>
</dbReference>
<dbReference type="PANTHER" id="PTHR24421:SF40">
    <property type="entry name" value="SENSOR HISTIDINE KINASE YHCY"/>
    <property type="match status" value="1"/>
</dbReference>
<dbReference type="CDD" id="cd16917">
    <property type="entry name" value="HATPase_UhpB-NarQ-NarX-like"/>
    <property type="match status" value="1"/>
</dbReference>
<dbReference type="SMART" id="SM00065">
    <property type="entry name" value="GAF"/>
    <property type="match status" value="1"/>
</dbReference>
<keyword evidence="5" id="KW-0902">Two-component regulatory system</keyword>
<dbReference type="SUPFAM" id="SSF55781">
    <property type="entry name" value="GAF domain-like"/>
    <property type="match status" value="1"/>
</dbReference>
<dbReference type="EC" id="2.7.13.3" evidence="2"/>
<dbReference type="Gene3D" id="1.20.5.1930">
    <property type="match status" value="1"/>
</dbReference>
<comment type="caution">
    <text evidence="7">The sequence shown here is derived from an EMBL/GenBank/DDBJ whole genome shotgun (WGS) entry which is preliminary data.</text>
</comment>
<dbReference type="InterPro" id="IPR003018">
    <property type="entry name" value="GAF"/>
</dbReference>
<sequence>MTKEKQAEIGILKEIAELLNEGTELQTLLPEVLHKLLDVTDLKMGWIFMVDNGQHRLAAYAHLPEALKYDNLAPMCRPDCWCLNRFKNGVLQNATNIMSCKRIEEAEAEERYQTDGLTHHATVPLRAGSELFGLLNIGSPHKKNFDEKELALLESVAFQIGTALKRIKLTQREQETALKEERNRLARDLHDSVNQLLFSLSLTARGGRELAKDTDTKETFTYIQDLAQEALNEMRALIWQLKPQGLEDGLIAAVQSYSKMVGLNMNYHVRGVTLLPGKVEETLWRIAQEAMMNCKKHSGQSEIDLTLIVKDNKVLMVIKDEGAGFHYQKNTILPSMGLKSMKERTEALKGEFHIQTFPNEGTMITIEIPV</sequence>
<evidence type="ECO:0000313" key="8">
    <source>
        <dbReference type="Proteomes" id="UP001238088"/>
    </source>
</evidence>
<evidence type="ECO:0000313" key="7">
    <source>
        <dbReference type="EMBL" id="MDQ0268999.1"/>
    </source>
</evidence>
<dbReference type="InterPro" id="IPR050482">
    <property type="entry name" value="Sensor_HK_TwoCompSys"/>
</dbReference>
<comment type="catalytic activity">
    <reaction evidence="1">
        <text>ATP + protein L-histidine = ADP + protein N-phospho-L-histidine.</text>
        <dbReference type="EC" id="2.7.13.3"/>
    </reaction>
</comment>
<dbReference type="PANTHER" id="PTHR24421">
    <property type="entry name" value="NITRATE/NITRITE SENSOR PROTEIN NARX-RELATED"/>
    <property type="match status" value="1"/>
</dbReference>
<dbReference type="Proteomes" id="UP001238088">
    <property type="component" value="Unassembled WGS sequence"/>
</dbReference>
<evidence type="ECO:0000256" key="3">
    <source>
        <dbReference type="ARBA" id="ARBA00022679"/>
    </source>
</evidence>
<protein>
    <recommendedName>
        <fullName evidence="2">histidine kinase</fullName>
        <ecNumber evidence="2">2.7.13.3</ecNumber>
    </recommendedName>
</protein>
<keyword evidence="4 7" id="KW-0418">Kinase</keyword>
<organism evidence="7 8">
    <name type="scientific">Cytobacillus purgationiresistens</name>
    <dbReference type="NCBI Taxonomy" id="863449"/>
    <lineage>
        <taxon>Bacteria</taxon>
        <taxon>Bacillati</taxon>
        <taxon>Bacillota</taxon>
        <taxon>Bacilli</taxon>
        <taxon>Bacillales</taxon>
        <taxon>Bacillaceae</taxon>
        <taxon>Cytobacillus</taxon>
    </lineage>
</organism>